<organism evidence="1 2">
    <name type="scientific">Prunus dulcis</name>
    <name type="common">Almond</name>
    <name type="synonym">Amygdalus dulcis</name>
    <dbReference type="NCBI Taxonomy" id="3755"/>
    <lineage>
        <taxon>Eukaryota</taxon>
        <taxon>Viridiplantae</taxon>
        <taxon>Streptophyta</taxon>
        <taxon>Embryophyta</taxon>
        <taxon>Tracheophyta</taxon>
        <taxon>Spermatophyta</taxon>
        <taxon>Magnoliopsida</taxon>
        <taxon>eudicotyledons</taxon>
        <taxon>Gunneridae</taxon>
        <taxon>Pentapetalae</taxon>
        <taxon>rosids</taxon>
        <taxon>fabids</taxon>
        <taxon>Rosales</taxon>
        <taxon>Rosaceae</taxon>
        <taxon>Amygdaloideae</taxon>
        <taxon>Amygdaleae</taxon>
        <taxon>Prunus</taxon>
    </lineage>
</organism>
<gene>
    <name evidence="1" type="ORF">L3X38_030338</name>
</gene>
<evidence type="ECO:0000313" key="1">
    <source>
        <dbReference type="EMBL" id="KAI5321267.1"/>
    </source>
</evidence>
<name>A0AAD4VBL7_PRUDU</name>
<proteinExistence type="predicted"/>
<dbReference type="EMBL" id="JAJFAZ020000006">
    <property type="protein sequence ID" value="KAI5321267.1"/>
    <property type="molecule type" value="Genomic_DNA"/>
</dbReference>
<reference evidence="1 2" key="1">
    <citation type="journal article" date="2022" name="G3 (Bethesda)">
        <title>Whole-genome sequence and methylome profiling of the almond [Prunus dulcis (Mill.) D.A. Webb] cultivar 'Nonpareil'.</title>
        <authorList>
            <person name="D'Amico-Willman K.M."/>
            <person name="Ouma W.Z."/>
            <person name="Meulia T."/>
            <person name="Sideli G.M."/>
            <person name="Gradziel T.M."/>
            <person name="Fresnedo-Ramirez J."/>
        </authorList>
    </citation>
    <scope>NUCLEOTIDE SEQUENCE [LARGE SCALE GENOMIC DNA]</scope>
    <source>
        <strain evidence="1">Clone GOH B32 T37-40</strain>
    </source>
</reference>
<keyword evidence="2" id="KW-1185">Reference proteome</keyword>
<evidence type="ECO:0000313" key="2">
    <source>
        <dbReference type="Proteomes" id="UP001054821"/>
    </source>
</evidence>
<dbReference type="Proteomes" id="UP001054821">
    <property type="component" value="Chromosome 6"/>
</dbReference>
<comment type="caution">
    <text evidence="1">The sequence shown here is derived from an EMBL/GenBank/DDBJ whole genome shotgun (WGS) entry which is preliminary data.</text>
</comment>
<accession>A0AAD4VBL7</accession>
<dbReference type="AlphaFoldDB" id="A0AAD4VBL7"/>
<protein>
    <submittedName>
        <fullName evidence="1">Uncharacterized protein</fullName>
    </submittedName>
</protein>
<sequence>MADPNHQWKQHIFTDYPGFSIPLGCQTLAVETRDGDWIGCFSHEVHQVDDKDYPKDDDYCDMFDNFDRLLEWKYTSMIVYLMSKDLTSLTALEPLKLPHLNTLPRLVRNIEPKLVHLGAQTVCLILSADIGDGAMREKQIFSMMFEFETVESRRALALWNFYGSFKFTYDADEPSDSKTTRVSIEHAILL</sequence>